<evidence type="ECO:0000256" key="1">
    <source>
        <dbReference type="SAM" id="Phobius"/>
    </source>
</evidence>
<organism evidence="2 3">
    <name type="scientific">Fictibacillus aquaticus</name>
    <dbReference type="NCBI Taxonomy" id="2021314"/>
    <lineage>
        <taxon>Bacteria</taxon>
        <taxon>Bacillati</taxon>
        <taxon>Bacillota</taxon>
        <taxon>Bacilli</taxon>
        <taxon>Bacillales</taxon>
        <taxon>Fictibacillaceae</taxon>
        <taxon>Fictibacillus</taxon>
    </lineage>
</organism>
<feature type="transmembrane region" description="Helical" evidence="1">
    <location>
        <begin position="281"/>
        <end position="304"/>
    </location>
</feature>
<dbReference type="AlphaFoldDB" id="A0A235F9W6"/>
<evidence type="ECO:0008006" key="4">
    <source>
        <dbReference type="Google" id="ProtNLM"/>
    </source>
</evidence>
<proteinExistence type="predicted"/>
<protein>
    <recommendedName>
        <fullName evidence="4">Glycosyltransferase RgtA/B/C/D-like domain-containing protein</fullName>
    </recommendedName>
</protein>
<name>A0A235F9W6_9BACL</name>
<keyword evidence="1" id="KW-0472">Membrane</keyword>
<keyword evidence="3" id="KW-1185">Reference proteome</keyword>
<feature type="transmembrane region" description="Helical" evidence="1">
    <location>
        <begin position="136"/>
        <end position="159"/>
    </location>
</feature>
<feature type="transmembrane region" description="Helical" evidence="1">
    <location>
        <begin position="316"/>
        <end position="335"/>
    </location>
</feature>
<dbReference type="EMBL" id="NOII01000002">
    <property type="protein sequence ID" value="OYD58120.1"/>
    <property type="molecule type" value="Genomic_DNA"/>
</dbReference>
<feature type="transmembrane region" description="Helical" evidence="1">
    <location>
        <begin position="26"/>
        <end position="42"/>
    </location>
</feature>
<dbReference type="OrthoDB" id="244199at2"/>
<sequence>MAKNSEKERGRNGRSYFLGNNVETKAAAALIILCVLYGFRIFQSASFPSTWDEVDFVLAVDRFSLADMQPHFPGYPYFILGGMLFSAFTENNTLSLVLWSHFLLFSSVFPLFWLSKRMTSSLAGRFFITGTVQVSSYLWFVSSQPISEGAALGVMWWYIWSLCWADEKKNLVKKSLPLFLFSILMGIRLSYLPLGTGLLLLFVWELRKHRDINRIAILLTLAVLFQWVWLSALILSEGGIFSFLHLAFSFTEGHFTEWGGAITAAKLTLLERSLLFIKNTWFTGIAGENILLLVMSILLTVLAVKELQGKRIKKEGALFVLLAVSYVIYAFFAQNPEKPRHMLPVASLITFGVYAVLAGKNKGINRLLAIFLILQAANGFYLLKEARTVRPAVYQLEDYISKSGEPSVLYTWEETRMLQYTRAPFTHKRIETFAFFKEDEQNYSGYTVYLTGKALRGFELQGAATKDCAKKVKTFESSHLVDPVYSSISLYEWTCRQ</sequence>
<feature type="transmembrane region" description="Helical" evidence="1">
    <location>
        <begin position="215"/>
        <end position="235"/>
    </location>
</feature>
<gene>
    <name evidence="2" type="ORF">CGZ90_09570</name>
</gene>
<dbReference type="RefSeq" id="WP_094252203.1">
    <property type="nucleotide sequence ID" value="NZ_JBHLXL010000001.1"/>
</dbReference>
<evidence type="ECO:0000313" key="3">
    <source>
        <dbReference type="Proteomes" id="UP000215059"/>
    </source>
</evidence>
<dbReference type="Proteomes" id="UP000215059">
    <property type="component" value="Unassembled WGS sequence"/>
</dbReference>
<feature type="transmembrane region" description="Helical" evidence="1">
    <location>
        <begin position="364"/>
        <end position="383"/>
    </location>
</feature>
<keyword evidence="1" id="KW-1133">Transmembrane helix</keyword>
<evidence type="ECO:0000313" key="2">
    <source>
        <dbReference type="EMBL" id="OYD58120.1"/>
    </source>
</evidence>
<comment type="caution">
    <text evidence="2">The sequence shown here is derived from an EMBL/GenBank/DDBJ whole genome shotgun (WGS) entry which is preliminary data.</text>
</comment>
<keyword evidence="1" id="KW-0812">Transmembrane</keyword>
<feature type="transmembrane region" description="Helical" evidence="1">
    <location>
        <begin position="179"/>
        <end position="203"/>
    </location>
</feature>
<accession>A0A235F9W6</accession>
<reference evidence="2 3" key="1">
    <citation type="submission" date="2017-07" db="EMBL/GenBank/DDBJ databases">
        <title>Fictibacillus sp. nov. GDSW-R2A3 Genome sequencing and assembly.</title>
        <authorList>
            <person name="Mayilraj S."/>
        </authorList>
    </citation>
    <scope>NUCLEOTIDE SEQUENCE [LARGE SCALE GENOMIC DNA]</scope>
    <source>
        <strain evidence="2 3">GDSW-R2A3</strain>
    </source>
</reference>
<feature type="transmembrane region" description="Helical" evidence="1">
    <location>
        <begin position="94"/>
        <end position="115"/>
    </location>
</feature>